<feature type="compositionally biased region" description="Low complexity" evidence="7">
    <location>
        <begin position="24"/>
        <end position="46"/>
    </location>
</feature>
<keyword evidence="5" id="KW-1015">Disulfide bond</keyword>
<evidence type="ECO:0000256" key="5">
    <source>
        <dbReference type="ARBA" id="ARBA00023157"/>
    </source>
</evidence>
<dbReference type="KEGG" id="tng:GSTEN00007220G001"/>
<dbReference type="OrthoDB" id="8875908at2759"/>
<keyword evidence="3" id="KW-0964">Secreted</keyword>
<dbReference type="GO" id="GO:0007267">
    <property type="term" value="P:cell-cell signaling"/>
    <property type="evidence" value="ECO:0007669"/>
    <property type="project" value="TreeGrafter"/>
</dbReference>
<dbReference type="PANTHER" id="PTHR15258">
    <property type="entry name" value="FGF BINDING PROTEIN-RELATED"/>
    <property type="match status" value="1"/>
</dbReference>
<keyword evidence="4 8" id="KW-0732">Signal</keyword>
<evidence type="ECO:0000256" key="4">
    <source>
        <dbReference type="ARBA" id="ARBA00022729"/>
    </source>
</evidence>
<name>Q4T4N9_TETNG</name>
<gene>
    <name evidence="9" type="ORF">GSTENG00007220001</name>
</gene>
<evidence type="ECO:0000256" key="6">
    <source>
        <dbReference type="ARBA" id="ARBA00023183"/>
    </source>
</evidence>
<comment type="subcellular location">
    <subcellularLocation>
        <location evidence="1">Secreted</location>
    </subcellularLocation>
</comment>
<evidence type="ECO:0000256" key="2">
    <source>
        <dbReference type="ARBA" id="ARBA00008326"/>
    </source>
</evidence>
<proteinExistence type="inferred from homology"/>
<dbReference type="Pfam" id="PF06473">
    <property type="entry name" value="FGF-BP1"/>
    <property type="match status" value="1"/>
</dbReference>
<comment type="similarity">
    <text evidence="2">Belongs to the fibroblast growth factor-binding protein family.</text>
</comment>
<accession>Q4T4N9</accession>
<evidence type="ECO:0000256" key="1">
    <source>
        <dbReference type="ARBA" id="ARBA00004613"/>
    </source>
</evidence>
<reference evidence="9" key="2">
    <citation type="submission" date="2004-02" db="EMBL/GenBank/DDBJ databases">
        <authorList>
            <consortium name="Genoscope"/>
            <consortium name="Whitehead Institute Centre for Genome Research"/>
        </authorList>
    </citation>
    <scope>NUCLEOTIDE SEQUENCE</scope>
</reference>
<protein>
    <submittedName>
        <fullName evidence="9">(spotted green pufferfish) hypothetical protein</fullName>
    </submittedName>
</protein>
<dbReference type="GO" id="GO:0005576">
    <property type="term" value="C:extracellular region"/>
    <property type="evidence" value="ECO:0007669"/>
    <property type="project" value="UniProtKB-SubCell"/>
</dbReference>
<organism evidence="9">
    <name type="scientific">Tetraodon nigroviridis</name>
    <name type="common">Spotted green pufferfish</name>
    <name type="synonym">Chelonodon nigroviridis</name>
    <dbReference type="NCBI Taxonomy" id="99883"/>
    <lineage>
        <taxon>Eukaryota</taxon>
        <taxon>Metazoa</taxon>
        <taxon>Chordata</taxon>
        <taxon>Craniata</taxon>
        <taxon>Vertebrata</taxon>
        <taxon>Euteleostomi</taxon>
        <taxon>Actinopterygii</taxon>
        <taxon>Neopterygii</taxon>
        <taxon>Teleostei</taxon>
        <taxon>Neoteleostei</taxon>
        <taxon>Acanthomorphata</taxon>
        <taxon>Eupercaria</taxon>
        <taxon>Tetraodontiformes</taxon>
        <taxon>Tetradontoidea</taxon>
        <taxon>Tetraodontidae</taxon>
        <taxon>Tetraodon</taxon>
    </lineage>
</organism>
<reference evidence="9" key="1">
    <citation type="journal article" date="2004" name="Nature">
        <title>Genome duplication in the teleost fish Tetraodon nigroviridis reveals the early vertebrate proto-karyotype.</title>
        <authorList>
            <person name="Jaillon O."/>
            <person name="Aury J.-M."/>
            <person name="Brunet F."/>
            <person name="Petit J.-L."/>
            <person name="Stange-Thomann N."/>
            <person name="Mauceli E."/>
            <person name="Bouneau L."/>
            <person name="Fischer C."/>
            <person name="Ozouf-Costaz C."/>
            <person name="Bernot A."/>
            <person name="Nicaud S."/>
            <person name="Jaffe D."/>
            <person name="Fisher S."/>
            <person name="Lutfalla G."/>
            <person name="Dossat C."/>
            <person name="Segurens B."/>
            <person name="Dasilva C."/>
            <person name="Salanoubat M."/>
            <person name="Levy M."/>
            <person name="Boudet N."/>
            <person name="Castellano S."/>
            <person name="Anthouard V."/>
            <person name="Jubin C."/>
            <person name="Castelli V."/>
            <person name="Katinka M."/>
            <person name="Vacherie B."/>
            <person name="Biemont C."/>
            <person name="Skalli Z."/>
            <person name="Cattolico L."/>
            <person name="Poulain J."/>
            <person name="De Berardinis V."/>
            <person name="Cruaud C."/>
            <person name="Duprat S."/>
            <person name="Brottier P."/>
            <person name="Coutanceau J.-P."/>
            <person name="Gouzy J."/>
            <person name="Parra G."/>
            <person name="Lardier G."/>
            <person name="Chapple C."/>
            <person name="McKernan K.J."/>
            <person name="McEwan P."/>
            <person name="Bosak S."/>
            <person name="Kellis M."/>
            <person name="Volff J.-N."/>
            <person name="Guigo R."/>
            <person name="Zody M.C."/>
            <person name="Mesirov J."/>
            <person name="Lindblad-Toh K."/>
            <person name="Birren B."/>
            <person name="Nusbaum C."/>
            <person name="Kahn D."/>
            <person name="Robinson-Rechavi M."/>
            <person name="Laudet V."/>
            <person name="Schachter V."/>
            <person name="Quetier F."/>
            <person name="Saurin W."/>
            <person name="Scarpelli C."/>
            <person name="Wincker P."/>
            <person name="Lander E.S."/>
            <person name="Weissenbach J."/>
            <person name="Roest Crollius H."/>
        </authorList>
    </citation>
    <scope>NUCLEOTIDE SEQUENCE [LARGE SCALE GENOMIC DNA]</scope>
</reference>
<dbReference type="InterPro" id="IPR010510">
    <property type="entry name" value="FGF1-bd"/>
</dbReference>
<keyword evidence="6" id="KW-0340">Growth factor binding</keyword>
<dbReference type="AlphaFoldDB" id="Q4T4N9"/>
<evidence type="ECO:0000256" key="8">
    <source>
        <dbReference type="SAM" id="SignalP"/>
    </source>
</evidence>
<feature type="region of interest" description="Disordered" evidence="7">
    <location>
        <begin position="24"/>
        <end position="55"/>
    </location>
</feature>
<dbReference type="PANTHER" id="PTHR15258:SF2">
    <property type="entry name" value="FIBROBLAST GROWTH FACTOR-BINDING PROTEIN 1"/>
    <property type="match status" value="1"/>
</dbReference>
<feature type="chain" id="PRO_5004244602" evidence="8">
    <location>
        <begin position="26"/>
        <end position="216"/>
    </location>
</feature>
<feature type="signal peptide" evidence="8">
    <location>
        <begin position="1"/>
        <end position="25"/>
    </location>
</feature>
<dbReference type="GO" id="GO:0019838">
    <property type="term" value="F:growth factor binding"/>
    <property type="evidence" value="ECO:0007669"/>
    <property type="project" value="UniProtKB-KW"/>
</dbReference>
<evidence type="ECO:0000256" key="3">
    <source>
        <dbReference type="ARBA" id="ARBA00022525"/>
    </source>
</evidence>
<comment type="caution">
    <text evidence="9">The sequence shown here is derived from an EMBL/GenBank/DDBJ whole genome shotgun (WGS) entry which is preliminary data.</text>
</comment>
<evidence type="ECO:0000256" key="7">
    <source>
        <dbReference type="SAM" id="MobiDB-lite"/>
    </source>
</evidence>
<sequence>MYLPGAWTLGVLVVLVGGQVRASSAERSGAGPSAAAARSRAQGRGSKSSESRRGKFLIHEEKDTGMQCRWVAHDVPDAVRLSVECENPQARVRGGVTDLQCEYTGKPQLCPGYQSSPEGFWKQVSRAFRKLQGKVCYDVRALVRTGMCKSAPRGALFKLDVDSSVVSAQSGGETPRPGTPAPAACAEQARRKAQERCDSSWVSLCALFFSMLEGDC</sequence>
<evidence type="ECO:0000313" key="9">
    <source>
        <dbReference type="EMBL" id="CAF92143.1"/>
    </source>
</evidence>
<dbReference type="EMBL" id="CAAE01009581">
    <property type="protein sequence ID" value="CAF92143.1"/>
    <property type="molecule type" value="Genomic_DNA"/>
</dbReference>